<dbReference type="PANTHER" id="PTHR33676">
    <property type="entry name" value="COLD REGULATED PROTEIN 27"/>
    <property type="match status" value="1"/>
</dbReference>
<dbReference type="eggNOG" id="ENOG502R3PH">
    <property type="taxonomic scope" value="Eukaryota"/>
</dbReference>
<dbReference type="PANTHER" id="PTHR33676:SF3">
    <property type="entry name" value="COLD-REGULATED PROTEIN 27"/>
    <property type="match status" value="1"/>
</dbReference>
<protein>
    <submittedName>
        <fullName evidence="1">Uncharacterized protein</fullName>
    </submittedName>
</protein>
<dbReference type="HOGENOM" id="CLU_1206430_0_0_1"/>
<dbReference type="GO" id="GO:0009409">
    <property type="term" value="P:response to cold"/>
    <property type="evidence" value="ECO:0007669"/>
    <property type="project" value="InterPro"/>
</dbReference>
<accession>A0A0D9Z8H5</accession>
<evidence type="ECO:0000313" key="1">
    <source>
        <dbReference type="EnsemblPlants" id="OGLUM03G21080.3"/>
    </source>
</evidence>
<dbReference type="Gramene" id="OGLUM03G21080.3">
    <property type="protein sequence ID" value="OGLUM03G21080.3"/>
    <property type="gene ID" value="OGLUM03G21080"/>
</dbReference>
<evidence type="ECO:0000313" key="2">
    <source>
        <dbReference type="Proteomes" id="UP000026961"/>
    </source>
</evidence>
<proteinExistence type="predicted"/>
<name>A0A0D9Z8H5_9ORYZ</name>
<keyword evidence="2" id="KW-1185">Reference proteome</keyword>
<reference evidence="1" key="2">
    <citation type="submission" date="2018-05" db="EMBL/GenBank/DDBJ databases">
        <title>OgluRS3 (Oryza glumaepatula Reference Sequence Version 3).</title>
        <authorList>
            <person name="Zhang J."/>
            <person name="Kudrna D."/>
            <person name="Lee S."/>
            <person name="Talag J."/>
            <person name="Welchert J."/>
            <person name="Wing R.A."/>
        </authorList>
    </citation>
    <scope>NUCLEOTIDE SEQUENCE [LARGE SCALE GENOMIC DNA]</scope>
</reference>
<reference evidence="1" key="1">
    <citation type="submission" date="2015-04" db="UniProtKB">
        <authorList>
            <consortium name="EnsemblPlants"/>
        </authorList>
    </citation>
    <scope>IDENTIFICATION</scope>
</reference>
<dbReference type="EnsemblPlants" id="OGLUM03G21080.3">
    <property type="protein sequence ID" value="OGLUM03G21080.3"/>
    <property type="gene ID" value="OGLUM03G21080"/>
</dbReference>
<dbReference type="InterPro" id="IPR044678">
    <property type="entry name" value="COR27/28"/>
</dbReference>
<dbReference type="GO" id="GO:0042752">
    <property type="term" value="P:regulation of circadian rhythm"/>
    <property type="evidence" value="ECO:0007669"/>
    <property type="project" value="InterPro"/>
</dbReference>
<dbReference type="Proteomes" id="UP000026961">
    <property type="component" value="Chromosome 3"/>
</dbReference>
<sequence length="248" mass="28359">MGDGSSTGWTDEKHMLYINSLEESFVTQLNDGKVSSKGGHDICEGNRTDTIVAQQYLQCVKFSLVPNWHIDQGYLGMDEVGGAASRASQAEFCIGSASCYRHQEDSKSYFMGGDASTTEPRQERISYHAKQKSHGASSASSFHWHGQSPSWTTAYQRCVPLSFFRVTRAKLGYRSSKGTKRSMWQQATETCCYYKQWPGCITWKRKFGRILQWQLIRLRHWITEGRYCFTLVESPGTENLVRVRFRIE</sequence>
<dbReference type="AlphaFoldDB" id="A0A0D9Z8H5"/>
<organism evidence="1">
    <name type="scientific">Oryza glumipatula</name>
    <dbReference type="NCBI Taxonomy" id="40148"/>
    <lineage>
        <taxon>Eukaryota</taxon>
        <taxon>Viridiplantae</taxon>
        <taxon>Streptophyta</taxon>
        <taxon>Embryophyta</taxon>
        <taxon>Tracheophyta</taxon>
        <taxon>Spermatophyta</taxon>
        <taxon>Magnoliopsida</taxon>
        <taxon>Liliopsida</taxon>
        <taxon>Poales</taxon>
        <taxon>Poaceae</taxon>
        <taxon>BOP clade</taxon>
        <taxon>Oryzoideae</taxon>
        <taxon>Oryzeae</taxon>
        <taxon>Oryzinae</taxon>
        <taxon>Oryza</taxon>
    </lineage>
</organism>